<proteinExistence type="predicted"/>
<dbReference type="EMBL" id="CABPRV010000007">
    <property type="protein sequence ID" value="VVE23797.1"/>
    <property type="molecule type" value="Genomic_DNA"/>
</dbReference>
<organism evidence="3 4">
    <name type="scientific">Pandoraea capi</name>
    <dbReference type="NCBI Taxonomy" id="2508286"/>
    <lineage>
        <taxon>Bacteria</taxon>
        <taxon>Pseudomonadati</taxon>
        <taxon>Pseudomonadota</taxon>
        <taxon>Betaproteobacteria</taxon>
        <taxon>Burkholderiales</taxon>
        <taxon>Burkholderiaceae</taxon>
        <taxon>Pandoraea</taxon>
    </lineage>
</organism>
<evidence type="ECO:0000259" key="2">
    <source>
        <dbReference type="Pfam" id="PF13391"/>
    </source>
</evidence>
<dbReference type="Proteomes" id="UP000366065">
    <property type="component" value="Unassembled WGS sequence"/>
</dbReference>
<protein>
    <recommendedName>
        <fullName evidence="2">HNH nuclease domain-containing protein</fullName>
    </recommendedName>
</protein>
<gene>
    <name evidence="3" type="ORF">PCA20602_03286</name>
</gene>
<evidence type="ECO:0000256" key="1">
    <source>
        <dbReference type="SAM" id="MobiDB-lite"/>
    </source>
</evidence>
<keyword evidence="4" id="KW-1185">Reference proteome</keyword>
<feature type="domain" description="HNH nuclease" evidence="2">
    <location>
        <begin position="255"/>
        <end position="302"/>
    </location>
</feature>
<dbReference type="InterPro" id="IPR003615">
    <property type="entry name" value="HNH_nuc"/>
</dbReference>
<sequence length="367" mass="40624">MSYVMSPVRHVYRELTHIVTKILNMSVESRVVLRALASMPDGATCAELGDSLGQRSEYVRALKDCLERGFVSKSDVGGAYLFTITDAGRAHVRPSDKTHCEIWCGTRWEIWPVLAAYEVKHMATVRCYECHGPIVLMKPSEGGRNRAHFEHRPAHEGCPLVYSGRQNIAKGLPAPVRAPSSCDTSFLNHLSDSVVEAMIDASVSDGTEGSTDEAASTNSVPSSTERAQLRLARVGQGKFRDALKKRWGTCGVLGCGPIDVLVASHIHAWRLCETNKARLSVDNGILLSPNLDKLFDRGFISFAPDGMLLVARHLGESDMTGLGLRRGMRLRSIYAGMKPFLKRHRADGSWIYFSHETCDFNEAEWFD</sequence>
<feature type="compositionally biased region" description="Polar residues" evidence="1">
    <location>
        <begin position="204"/>
        <end position="225"/>
    </location>
</feature>
<reference evidence="3 4" key="1">
    <citation type="submission" date="2019-08" db="EMBL/GenBank/DDBJ databases">
        <authorList>
            <person name="Peeters C."/>
        </authorList>
    </citation>
    <scope>NUCLEOTIDE SEQUENCE [LARGE SCALE GENOMIC DNA]</scope>
    <source>
        <strain evidence="3 4">LMG 20602</strain>
    </source>
</reference>
<evidence type="ECO:0000313" key="3">
    <source>
        <dbReference type="EMBL" id="VVE23797.1"/>
    </source>
</evidence>
<feature type="region of interest" description="Disordered" evidence="1">
    <location>
        <begin position="203"/>
        <end position="225"/>
    </location>
</feature>
<evidence type="ECO:0000313" key="4">
    <source>
        <dbReference type="Proteomes" id="UP000366065"/>
    </source>
</evidence>
<dbReference type="Pfam" id="PF13391">
    <property type="entry name" value="HNH_2"/>
    <property type="match status" value="1"/>
</dbReference>
<comment type="caution">
    <text evidence="3">The sequence shown here is derived from an EMBL/GenBank/DDBJ whole genome shotgun (WGS) entry which is preliminary data.</text>
</comment>
<name>A0ABY6W452_9BURK</name>
<accession>A0ABY6W452</accession>